<evidence type="ECO:0000313" key="3">
    <source>
        <dbReference type="Proteomes" id="UP001530293"/>
    </source>
</evidence>
<protein>
    <recommendedName>
        <fullName evidence="4">SH3 domain-containing protein</fullName>
    </recommendedName>
</protein>
<feature type="region of interest" description="Disordered" evidence="1">
    <location>
        <begin position="344"/>
        <end position="425"/>
    </location>
</feature>
<comment type="caution">
    <text evidence="2">The sequence shown here is derived from an EMBL/GenBank/DDBJ whole genome shotgun (WGS) entry which is preliminary data.</text>
</comment>
<feature type="compositionally biased region" description="Low complexity" evidence="1">
    <location>
        <begin position="126"/>
        <end position="136"/>
    </location>
</feature>
<feature type="compositionally biased region" description="Acidic residues" evidence="1">
    <location>
        <begin position="65"/>
        <end position="83"/>
    </location>
</feature>
<evidence type="ECO:0000313" key="2">
    <source>
        <dbReference type="EMBL" id="KAL3756781.1"/>
    </source>
</evidence>
<dbReference type="AlphaFoldDB" id="A0ABD3LYK3"/>
<feature type="compositionally biased region" description="Low complexity" evidence="1">
    <location>
        <begin position="178"/>
        <end position="191"/>
    </location>
</feature>
<name>A0ABD3LYK3_9STRA</name>
<gene>
    <name evidence="2" type="ORF">ACHAWU_003531</name>
</gene>
<feature type="compositionally biased region" description="Polar residues" evidence="1">
    <location>
        <begin position="137"/>
        <end position="148"/>
    </location>
</feature>
<feature type="compositionally biased region" description="Low complexity" evidence="1">
    <location>
        <begin position="366"/>
        <end position="377"/>
    </location>
</feature>
<proteinExistence type="predicted"/>
<dbReference type="Proteomes" id="UP001530293">
    <property type="component" value="Unassembled WGS sequence"/>
</dbReference>
<organism evidence="2 3">
    <name type="scientific">Discostella pseudostelligera</name>
    <dbReference type="NCBI Taxonomy" id="259834"/>
    <lineage>
        <taxon>Eukaryota</taxon>
        <taxon>Sar</taxon>
        <taxon>Stramenopiles</taxon>
        <taxon>Ochrophyta</taxon>
        <taxon>Bacillariophyta</taxon>
        <taxon>Coscinodiscophyceae</taxon>
        <taxon>Thalassiosirophycidae</taxon>
        <taxon>Stephanodiscales</taxon>
        <taxon>Stephanodiscaceae</taxon>
        <taxon>Discostella</taxon>
    </lineage>
</organism>
<dbReference type="EMBL" id="JALLBG020000293">
    <property type="protein sequence ID" value="KAL3756781.1"/>
    <property type="molecule type" value="Genomic_DNA"/>
</dbReference>
<feature type="compositionally biased region" description="Basic and acidic residues" evidence="1">
    <location>
        <begin position="378"/>
        <end position="395"/>
    </location>
</feature>
<feature type="region of interest" description="Disordered" evidence="1">
    <location>
        <begin position="57"/>
        <end position="200"/>
    </location>
</feature>
<evidence type="ECO:0008006" key="4">
    <source>
        <dbReference type="Google" id="ProtNLM"/>
    </source>
</evidence>
<reference evidence="2 3" key="1">
    <citation type="submission" date="2024-10" db="EMBL/GenBank/DDBJ databases">
        <title>Updated reference genomes for cyclostephanoid diatoms.</title>
        <authorList>
            <person name="Roberts W.R."/>
            <person name="Alverson A.J."/>
        </authorList>
    </citation>
    <scope>NUCLEOTIDE SEQUENCE [LARGE SCALE GENOMIC DNA]</scope>
    <source>
        <strain evidence="2 3">AJA232-27</strain>
    </source>
</reference>
<feature type="region of interest" description="Disordered" evidence="1">
    <location>
        <begin position="475"/>
        <end position="495"/>
    </location>
</feature>
<accession>A0ABD3LYK3</accession>
<feature type="region of interest" description="Disordered" evidence="1">
    <location>
        <begin position="16"/>
        <end position="41"/>
    </location>
</feature>
<keyword evidence="3" id="KW-1185">Reference proteome</keyword>
<evidence type="ECO:0000256" key="1">
    <source>
        <dbReference type="SAM" id="MobiDB-lite"/>
    </source>
</evidence>
<sequence>MKNEKKCEEEAAAAAAKKKLEKKASKSARSNKNLATWVECHEDEKVETHCRTELLDAMAPHEVVAEGDDGEEDTETDDTEEDDHFTSMSDPGVVETRMGGSLTDSKTAAASATKSISRGRTGKTAGSGSPGAAGDSETTAELSFSLTISEDENDTGNNDECSSTECDVGETTAKIRRSQSTASGSASQSTTPTRSNDTTLLGGKKFVRHFSVGAYPTQTVSQTENKANDDDFERPLIRLKYGDRVQVVSMDSRGWVKLARGYGYIRLENDKQLVKVGGTSDKACQIEAMLHELSLERNRLKHEQMKLERLSAGLMIDLQSSLLTSDDHVVVPAPQGLIRSDSDLSYSVRSKSPPGACHDDIDVSTRSRPGLSPSSSLRGEHGHNQPSSHHREIRTAKSHSPGRSSSLGPQNKLPPSPPFGQVLPSLASHQNWSTGVNTPTRVNFRTGLSGHRALTSTHSHPHDFIGGGAVRSMSNHAGAGISSSKKSDRRGRSIY</sequence>
<feature type="compositionally biased region" description="Low complexity" evidence="1">
    <location>
        <begin position="105"/>
        <end position="116"/>
    </location>
</feature>
<feature type="compositionally biased region" description="Polar residues" evidence="1">
    <location>
        <begin position="155"/>
        <end position="165"/>
    </location>
</feature>